<dbReference type="Gene3D" id="3.10.129.10">
    <property type="entry name" value="Hotdog Thioesterase"/>
    <property type="match status" value="1"/>
</dbReference>
<keyword evidence="1" id="KW-0378">Hydrolase</keyword>
<dbReference type="STRING" id="225324.SAMN02745126_04145"/>
<dbReference type="Pfam" id="PF03061">
    <property type="entry name" value="4HBT"/>
    <property type="match status" value="1"/>
</dbReference>
<dbReference type="RefSeq" id="WP_085935830.1">
    <property type="nucleotide sequence ID" value="NZ_FUWJ01000006.1"/>
</dbReference>
<accession>A0A1T4RY56</accession>
<evidence type="ECO:0000313" key="3">
    <source>
        <dbReference type="EMBL" id="SKA20786.1"/>
    </source>
</evidence>
<dbReference type="SUPFAM" id="SSF54637">
    <property type="entry name" value="Thioesterase/thiol ester dehydrase-isomerase"/>
    <property type="match status" value="1"/>
</dbReference>
<proteinExistence type="predicted"/>
<name>A0A1T4RY56_9HYPH</name>
<dbReference type="InterPro" id="IPR006683">
    <property type="entry name" value="Thioestr_dom"/>
</dbReference>
<dbReference type="Proteomes" id="UP000190092">
    <property type="component" value="Unassembled WGS sequence"/>
</dbReference>
<dbReference type="NCBIfam" id="TIGR00369">
    <property type="entry name" value="unchar_dom_1"/>
    <property type="match status" value="1"/>
</dbReference>
<feature type="domain" description="Thioesterase" evidence="2">
    <location>
        <begin position="51"/>
        <end position="125"/>
    </location>
</feature>
<gene>
    <name evidence="3" type="ORF">SAMN02745126_04145</name>
</gene>
<dbReference type="AlphaFoldDB" id="A0A1T4RY56"/>
<dbReference type="CDD" id="cd03443">
    <property type="entry name" value="PaaI_thioesterase"/>
    <property type="match status" value="1"/>
</dbReference>
<dbReference type="OrthoDB" id="32575at2"/>
<sequence>MPTSRPPKVDVAALAARDAFCRDLGIELVEAQLGRAVTRVRIEPRHLNFNGSGHGGLTFTLADAAFGLACNSHGMAAAGVDVHMIYNRAARPGDVLIATAVEISRSASLSHYRIDVARADGKLVAAMTGTAFTSGNPHEIKDDAPHQPS</sequence>
<evidence type="ECO:0000256" key="1">
    <source>
        <dbReference type="ARBA" id="ARBA00022801"/>
    </source>
</evidence>
<dbReference type="InterPro" id="IPR052723">
    <property type="entry name" value="Acyl-CoA_thioesterase_PaaI"/>
</dbReference>
<dbReference type="InterPro" id="IPR003736">
    <property type="entry name" value="PAAI_dom"/>
</dbReference>
<protein>
    <submittedName>
        <fullName evidence="3">Acyl-CoA thioesterase</fullName>
    </submittedName>
</protein>
<dbReference type="GO" id="GO:0016289">
    <property type="term" value="F:acyl-CoA hydrolase activity"/>
    <property type="evidence" value="ECO:0007669"/>
    <property type="project" value="TreeGrafter"/>
</dbReference>
<organism evidence="3 4">
    <name type="scientific">Enhydrobacter aerosaccus</name>
    <dbReference type="NCBI Taxonomy" id="225324"/>
    <lineage>
        <taxon>Bacteria</taxon>
        <taxon>Pseudomonadati</taxon>
        <taxon>Pseudomonadota</taxon>
        <taxon>Alphaproteobacteria</taxon>
        <taxon>Hyphomicrobiales</taxon>
        <taxon>Enhydrobacter</taxon>
    </lineage>
</organism>
<dbReference type="PANTHER" id="PTHR42856">
    <property type="entry name" value="ACYL-COENZYME A THIOESTERASE PAAI"/>
    <property type="match status" value="1"/>
</dbReference>
<keyword evidence="4" id="KW-1185">Reference proteome</keyword>
<reference evidence="4" key="1">
    <citation type="submission" date="2017-02" db="EMBL/GenBank/DDBJ databases">
        <authorList>
            <person name="Varghese N."/>
            <person name="Submissions S."/>
        </authorList>
    </citation>
    <scope>NUCLEOTIDE SEQUENCE [LARGE SCALE GENOMIC DNA]</scope>
    <source>
        <strain evidence="4">ATCC 27094</strain>
    </source>
</reference>
<dbReference type="PANTHER" id="PTHR42856:SF1">
    <property type="entry name" value="ACYL-COENZYME A THIOESTERASE PAAI"/>
    <property type="match status" value="1"/>
</dbReference>
<evidence type="ECO:0000259" key="2">
    <source>
        <dbReference type="Pfam" id="PF03061"/>
    </source>
</evidence>
<dbReference type="InterPro" id="IPR029069">
    <property type="entry name" value="HotDog_dom_sf"/>
</dbReference>
<evidence type="ECO:0000313" key="4">
    <source>
        <dbReference type="Proteomes" id="UP000190092"/>
    </source>
</evidence>
<dbReference type="EMBL" id="FUWJ01000006">
    <property type="protein sequence ID" value="SKA20786.1"/>
    <property type="molecule type" value="Genomic_DNA"/>
</dbReference>